<gene>
    <name evidence="8" type="ORF">Barrevirus16_3</name>
</gene>
<dbReference type="GO" id="GO:0003950">
    <property type="term" value="F:NAD+ poly-ADP-ribosyltransferase activity"/>
    <property type="evidence" value="ECO:0007669"/>
    <property type="project" value="InterPro"/>
</dbReference>
<feature type="domain" description="PARP alpha-helical" evidence="6">
    <location>
        <begin position="136"/>
        <end position="256"/>
    </location>
</feature>
<dbReference type="SUPFAM" id="SSF47587">
    <property type="entry name" value="Domain of poly(ADP-ribose) polymerase"/>
    <property type="match status" value="1"/>
</dbReference>
<feature type="domain" description="PARP catalytic" evidence="5">
    <location>
        <begin position="263"/>
        <end position="490"/>
    </location>
</feature>
<dbReference type="GO" id="GO:1990404">
    <property type="term" value="F:NAD+-protein mono-ADP-ribosyltransferase activity"/>
    <property type="evidence" value="ECO:0007669"/>
    <property type="project" value="TreeGrafter"/>
</dbReference>
<dbReference type="PROSITE" id="PS51059">
    <property type="entry name" value="PARP_CATALYTIC"/>
    <property type="match status" value="1"/>
</dbReference>
<dbReference type="InterPro" id="IPR036616">
    <property type="entry name" value="Poly(ADP-ribose)pol_reg_dom_sf"/>
</dbReference>
<dbReference type="InterPro" id="IPR012317">
    <property type="entry name" value="Poly(ADP-ribose)pol_cat_dom"/>
</dbReference>
<keyword evidence="3" id="KW-0548">Nucleotidyltransferase</keyword>
<dbReference type="InterPro" id="IPR004102">
    <property type="entry name" value="Poly(ADP-ribose)pol_reg_dom"/>
</dbReference>
<dbReference type="SUPFAM" id="SSF142921">
    <property type="entry name" value="WGR domain-like"/>
    <property type="match status" value="1"/>
</dbReference>
<dbReference type="Pfam" id="PF05406">
    <property type="entry name" value="WGR"/>
    <property type="match status" value="1"/>
</dbReference>
<dbReference type="InterPro" id="IPR008893">
    <property type="entry name" value="WGR_domain"/>
</dbReference>
<name>A0A3G4ZQL2_9VIRU</name>
<dbReference type="PANTHER" id="PTHR10459:SF66">
    <property type="entry name" value="PROTEIN MONO-ADP-RIBOSYLTRANSFERASE PARP3"/>
    <property type="match status" value="1"/>
</dbReference>
<evidence type="ECO:0000256" key="1">
    <source>
        <dbReference type="ARBA" id="ARBA00022676"/>
    </source>
</evidence>
<dbReference type="InterPro" id="IPR036930">
    <property type="entry name" value="WGR_dom_sf"/>
</dbReference>
<dbReference type="Pfam" id="PF00644">
    <property type="entry name" value="PARP"/>
    <property type="match status" value="1"/>
</dbReference>
<dbReference type="Pfam" id="PF02877">
    <property type="entry name" value="PARP_reg"/>
    <property type="match status" value="1"/>
</dbReference>
<evidence type="ECO:0000313" key="8">
    <source>
        <dbReference type="EMBL" id="AYV77165.1"/>
    </source>
</evidence>
<dbReference type="InterPro" id="IPR050800">
    <property type="entry name" value="ARTD/PARP"/>
</dbReference>
<reference evidence="8" key="1">
    <citation type="submission" date="2018-10" db="EMBL/GenBank/DDBJ databases">
        <title>Hidden diversity of soil giant viruses.</title>
        <authorList>
            <person name="Schulz F."/>
            <person name="Alteio L."/>
            <person name="Goudeau D."/>
            <person name="Ryan E.M."/>
            <person name="Malmstrom R.R."/>
            <person name="Blanchard J."/>
            <person name="Woyke T."/>
        </authorList>
    </citation>
    <scope>NUCLEOTIDE SEQUENCE</scope>
    <source>
        <strain evidence="8">BAV1</strain>
    </source>
</reference>
<dbReference type="Gene3D" id="3.90.228.10">
    <property type="match status" value="1"/>
</dbReference>
<dbReference type="PROSITE" id="PS51977">
    <property type="entry name" value="WGR"/>
    <property type="match status" value="1"/>
</dbReference>
<feature type="domain" description="WGR" evidence="7">
    <location>
        <begin position="18"/>
        <end position="113"/>
    </location>
</feature>
<dbReference type="CDD" id="cd07997">
    <property type="entry name" value="WGR_PARP"/>
    <property type="match status" value="1"/>
</dbReference>
<dbReference type="Gene3D" id="1.20.142.10">
    <property type="entry name" value="Poly(ADP-ribose) polymerase, regulatory domain"/>
    <property type="match status" value="1"/>
</dbReference>
<dbReference type="GO" id="GO:0006302">
    <property type="term" value="P:double-strand break repair"/>
    <property type="evidence" value="ECO:0007669"/>
    <property type="project" value="TreeGrafter"/>
</dbReference>
<evidence type="ECO:0000259" key="5">
    <source>
        <dbReference type="PROSITE" id="PS51059"/>
    </source>
</evidence>
<organism evidence="8">
    <name type="scientific">Barrevirus sp</name>
    <dbReference type="NCBI Taxonomy" id="2487763"/>
    <lineage>
        <taxon>Viruses</taxon>
        <taxon>Varidnaviria</taxon>
        <taxon>Bamfordvirae</taxon>
        <taxon>Nucleocytoviricota</taxon>
        <taxon>Megaviricetes</taxon>
        <taxon>Imitervirales</taxon>
        <taxon>Mimiviridae</taxon>
        <taxon>Klosneuvirinae</taxon>
    </lineage>
</organism>
<dbReference type="CDD" id="cd01437">
    <property type="entry name" value="parp_like"/>
    <property type="match status" value="1"/>
</dbReference>
<accession>A0A3G4ZQL2</accession>
<evidence type="ECO:0000259" key="7">
    <source>
        <dbReference type="PROSITE" id="PS51977"/>
    </source>
</evidence>
<dbReference type="Gene3D" id="2.20.140.10">
    <property type="entry name" value="WGR domain"/>
    <property type="match status" value="1"/>
</dbReference>
<evidence type="ECO:0000256" key="3">
    <source>
        <dbReference type="ARBA" id="ARBA00022695"/>
    </source>
</evidence>
<dbReference type="PANTHER" id="PTHR10459">
    <property type="entry name" value="DNA LIGASE"/>
    <property type="match status" value="1"/>
</dbReference>
<evidence type="ECO:0000259" key="6">
    <source>
        <dbReference type="PROSITE" id="PS51060"/>
    </source>
</evidence>
<keyword evidence="4" id="KW-0520">NAD</keyword>
<keyword evidence="1" id="KW-0328">Glycosyltransferase</keyword>
<dbReference type="SUPFAM" id="SSF56399">
    <property type="entry name" value="ADP-ribosylation"/>
    <property type="match status" value="1"/>
</dbReference>
<dbReference type="PROSITE" id="PS51060">
    <property type="entry name" value="PARP_ALPHA_HD"/>
    <property type="match status" value="1"/>
</dbReference>
<protein>
    <submittedName>
        <fullName evidence="8">PolyADP-ribose polymerase</fullName>
    </submittedName>
</protein>
<evidence type="ECO:0000256" key="2">
    <source>
        <dbReference type="ARBA" id="ARBA00022679"/>
    </source>
</evidence>
<proteinExistence type="predicted"/>
<dbReference type="EMBL" id="MK072013">
    <property type="protein sequence ID" value="AYV77165.1"/>
    <property type="molecule type" value="Genomic_DNA"/>
</dbReference>
<dbReference type="GO" id="GO:0070212">
    <property type="term" value="P:protein poly-ADP-ribosylation"/>
    <property type="evidence" value="ECO:0007669"/>
    <property type="project" value="TreeGrafter"/>
</dbReference>
<dbReference type="GO" id="GO:0016779">
    <property type="term" value="F:nucleotidyltransferase activity"/>
    <property type="evidence" value="ECO:0007669"/>
    <property type="project" value="UniProtKB-KW"/>
</dbReference>
<evidence type="ECO:0000256" key="4">
    <source>
        <dbReference type="ARBA" id="ARBA00023027"/>
    </source>
</evidence>
<keyword evidence="2" id="KW-0808">Transferase</keyword>
<sequence>MTTKVAVKNLLIDERSPVKGVLVEANNKLYSCALNQTDIKSNKNKFYIMQLIKSGSSYTLLIIYGRTGESGKVTTKALSTEDAGIRAFETQFKTKTGNAWRSTDAFVKKDGKYFMSEVSYDDEIKDLKDIEVKTPPSKLDKKVQELITMLSDTNMMNDALVSLDIDTKKMPLGKLKESQLKKAEKILDDITKILEDKKVKIDPDLLTQLSSEYYTFLPISCGRKKPPVIDSSELIDKYKQVIDELRNMVVAVQIKNNVKSGDNPLDSMYADIKTEIKPLDKGSKMYEEILKYVANTQGSTHGVKLEVLDIFEIEQEGKKKAYEDYSKGLDNKMLLYHGSAMSNWLSIMKHGLLINPNAVKPGVFISGAMFSAGLYFANCVSKSWNYCRTDATKGIGCLALAEVSLGNVSKRINADYHITKESLKKTGHDSVQGQGQTAPKSNTVIDNLIIPNGPLAKTNVGAQLLYDEFIIYEGNRHLIKYLVIIKNNKH</sequence>
<dbReference type="SMART" id="SM00773">
    <property type="entry name" value="WGR"/>
    <property type="match status" value="1"/>
</dbReference>